<evidence type="ECO:0000256" key="3">
    <source>
        <dbReference type="ARBA" id="ARBA00022946"/>
    </source>
</evidence>
<feature type="domain" description="HAT C-terminal dimerisation" evidence="6">
    <location>
        <begin position="319"/>
        <end position="378"/>
    </location>
</feature>
<accession>A0A445FRW8</accession>
<organism evidence="7 8">
    <name type="scientific">Glycine soja</name>
    <name type="common">Wild soybean</name>
    <dbReference type="NCBI Taxonomy" id="3848"/>
    <lineage>
        <taxon>Eukaryota</taxon>
        <taxon>Viridiplantae</taxon>
        <taxon>Streptophyta</taxon>
        <taxon>Embryophyta</taxon>
        <taxon>Tracheophyta</taxon>
        <taxon>Spermatophyta</taxon>
        <taxon>Magnoliopsida</taxon>
        <taxon>eudicotyledons</taxon>
        <taxon>Gunneridae</taxon>
        <taxon>Pentapetalae</taxon>
        <taxon>rosids</taxon>
        <taxon>fabids</taxon>
        <taxon>Fabales</taxon>
        <taxon>Fabaceae</taxon>
        <taxon>Papilionoideae</taxon>
        <taxon>50 kb inversion clade</taxon>
        <taxon>NPAAA clade</taxon>
        <taxon>indigoferoid/millettioid clade</taxon>
        <taxon>Phaseoleae</taxon>
        <taxon>Glycine</taxon>
        <taxon>Glycine subgen. Soja</taxon>
    </lineage>
</organism>
<dbReference type="SUPFAM" id="SSF53098">
    <property type="entry name" value="Ribonuclease H-like"/>
    <property type="match status" value="1"/>
</dbReference>
<dbReference type="InterPro" id="IPR012337">
    <property type="entry name" value="RNaseH-like_sf"/>
</dbReference>
<dbReference type="Pfam" id="PF05699">
    <property type="entry name" value="Dimer_Tnp_hAT"/>
    <property type="match status" value="1"/>
</dbReference>
<dbReference type="Pfam" id="PF04937">
    <property type="entry name" value="DUF659"/>
    <property type="match status" value="1"/>
</dbReference>
<comment type="caution">
    <text evidence="7">The sequence shown here is derived from an EMBL/GenBank/DDBJ whole genome shotgun (WGS) entry which is preliminary data.</text>
</comment>
<protein>
    <recommendedName>
        <fullName evidence="9">DUF659 domain-containing protein</fullName>
    </recommendedName>
</protein>
<dbReference type="EMBL" id="QZWG01000018">
    <property type="protein sequence ID" value="RZB51616.1"/>
    <property type="molecule type" value="Genomic_DNA"/>
</dbReference>
<evidence type="ECO:0000256" key="2">
    <source>
        <dbReference type="ARBA" id="ARBA00022472"/>
    </source>
</evidence>
<evidence type="ECO:0000259" key="6">
    <source>
        <dbReference type="Pfam" id="PF05699"/>
    </source>
</evidence>
<dbReference type="GO" id="GO:0003676">
    <property type="term" value="F:nucleic acid binding"/>
    <property type="evidence" value="ECO:0007669"/>
    <property type="project" value="InterPro"/>
</dbReference>
<dbReference type="InterPro" id="IPR003690">
    <property type="entry name" value="MTERF"/>
</dbReference>
<dbReference type="Pfam" id="PF02536">
    <property type="entry name" value="mTERF"/>
    <property type="match status" value="1"/>
</dbReference>
<reference evidence="7 8" key="1">
    <citation type="submission" date="2018-09" db="EMBL/GenBank/DDBJ databases">
        <title>A high-quality reference genome of wild soybean provides a powerful tool to mine soybean genomes.</title>
        <authorList>
            <person name="Xie M."/>
            <person name="Chung C.Y.L."/>
            <person name="Li M.-W."/>
            <person name="Wong F.-L."/>
            <person name="Chan T.-F."/>
            <person name="Lam H.-M."/>
        </authorList>
    </citation>
    <scope>NUCLEOTIDE SEQUENCE [LARGE SCALE GENOMIC DNA]</scope>
    <source>
        <strain evidence="8">cv. W05</strain>
        <tissue evidence="7">Hypocotyl of etiolated seedlings</tissue>
    </source>
</reference>
<dbReference type="Gene3D" id="1.25.70.10">
    <property type="entry name" value="Transcription termination factor 3, mitochondrial"/>
    <property type="match status" value="2"/>
</dbReference>
<keyword evidence="8" id="KW-1185">Reference proteome</keyword>
<dbReference type="AlphaFoldDB" id="A0A445FRW8"/>
<dbReference type="SMART" id="SM00733">
    <property type="entry name" value="Mterf"/>
    <property type="match status" value="5"/>
</dbReference>
<evidence type="ECO:0000256" key="4">
    <source>
        <dbReference type="SAM" id="MobiDB-lite"/>
    </source>
</evidence>
<keyword evidence="3" id="KW-0809">Transit peptide</keyword>
<gene>
    <name evidence="7" type="ORF">D0Y65_048156</name>
</gene>
<evidence type="ECO:0000256" key="1">
    <source>
        <dbReference type="ARBA" id="ARBA00007692"/>
    </source>
</evidence>
<dbReference type="FunFam" id="1.25.70.10:FF:000001">
    <property type="entry name" value="Mitochondrial transcription termination factor-like"/>
    <property type="match status" value="1"/>
</dbReference>
<proteinExistence type="inferred from homology"/>
<feature type="region of interest" description="Disordered" evidence="4">
    <location>
        <begin position="418"/>
        <end position="450"/>
    </location>
</feature>
<dbReference type="PANTHER" id="PTHR13068:SF133">
    <property type="entry name" value="MITOCHONDRIAL TRANSCRIPTION TERMINATION FACTOR FAMILY PROTEIN"/>
    <property type="match status" value="1"/>
</dbReference>
<feature type="compositionally biased region" description="Polar residues" evidence="4">
    <location>
        <begin position="425"/>
        <end position="443"/>
    </location>
</feature>
<comment type="similarity">
    <text evidence="1">Belongs to the mTERF family.</text>
</comment>
<evidence type="ECO:0000259" key="5">
    <source>
        <dbReference type="Pfam" id="PF04937"/>
    </source>
</evidence>
<name>A0A445FRW8_GLYSO</name>
<dbReference type="Proteomes" id="UP000289340">
    <property type="component" value="Chromosome 18"/>
</dbReference>
<dbReference type="PANTHER" id="PTHR13068">
    <property type="entry name" value="CGI-12 PROTEIN-RELATED"/>
    <property type="match status" value="1"/>
</dbReference>
<keyword evidence="2" id="KW-0804">Transcription</keyword>
<dbReference type="GO" id="GO:0046983">
    <property type="term" value="F:protein dimerization activity"/>
    <property type="evidence" value="ECO:0007669"/>
    <property type="project" value="InterPro"/>
</dbReference>
<keyword evidence="2" id="KW-0805">Transcription regulation</keyword>
<keyword evidence="2" id="KW-0806">Transcription termination</keyword>
<dbReference type="InterPro" id="IPR038538">
    <property type="entry name" value="MTERF_sf"/>
</dbReference>
<evidence type="ECO:0000313" key="7">
    <source>
        <dbReference type="EMBL" id="RZB51616.1"/>
    </source>
</evidence>
<feature type="domain" description="DUF659" evidence="5">
    <location>
        <begin position="80"/>
        <end position="158"/>
    </location>
</feature>
<sequence>MSQKGKNTPYVDEYFMPRTTPGAQPCLKSVLQNKQIVEKCDKAIVKWMIDASIPFNAVNSTYYQPMIDAISSMSPGYKAPNFYRICGPLLNMWVDEVRKLVESYKEVWKETGCTLMADGWTDHSRRTLINVLVYYPKGTIFLRPVDASSYASKAAEMLLEKEFLKVYWSPCAAHCINLMLQDFGKFEEVTPTLFATNFIALQSILGQKDALRAMVTSRDWISPTYAKDSKAKKFVEQILDSGFWKWCVDIVKLTEPFNAEEFEKHKNTESGILELIDRYTHGDLELQDKLNEGMRIYKDFEGDFAIQAAICKQNKVVLDQWWDCYGCSAPQLQKLAIRVLSQTCSASGCDRNWSIFEQIHSKRRNRLEHQKLNDLVYVLEESPSFLTREEVETLRNDLANMFIQSTPYDIDKLNLDEYEDDDVSQPPNNTMEDVNPNESTSSDSESDGNHHKGDTFTVSYLINSCGVSPKLAKELSNRVNLKNAHGPNAVLDLLNNYGLSKIQVAKLVEKYPKVLIIKAEKTLLPKLKFFRSIGVSNTDMPKILLRNYVILKSSLENYLIPRYEILRDIVGDDQKVVRSLKITAFCLTYGDMMNNFVPNIKVLRQSSVPQTSISLLMGHFPGAAYRKHSKFVEAVKTAKEIGCDPLKVSFVQAVHLLLSTSKAMLDSKFEVYERWGWSYKIALRAFGKFPFFMVLSKETYTKKMSFLVKDMGLPSEDIADYPLVLSYSLEKRIIPRFSVIKILQSNNLLRNDFHFGSFICINEKNFLKKFVIKFRDDLPHLSDVYKGLINNQNEI</sequence>
<dbReference type="GO" id="GO:0006353">
    <property type="term" value="P:DNA-templated transcription termination"/>
    <property type="evidence" value="ECO:0007669"/>
    <property type="project" value="UniProtKB-KW"/>
</dbReference>
<dbReference type="InterPro" id="IPR007021">
    <property type="entry name" value="DUF659"/>
</dbReference>
<dbReference type="InterPro" id="IPR008906">
    <property type="entry name" value="HATC_C_dom"/>
</dbReference>
<evidence type="ECO:0000313" key="8">
    <source>
        <dbReference type="Proteomes" id="UP000289340"/>
    </source>
</evidence>
<evidence type="ECO:0008006" key="9">
    <source>
        <dbReference type="Google" id="ProtNLM"/>
    </source>
</evidence>